<evidence type="ECO:0000256" key="1">
    <source>
        <dbReference type="ARBA" id="ARBA00006479"/>
    </source>
</evidence>
<gene>
    <name evidence="2" type="ORF">EHS19_07420</name>
</gene>
<dbReference type="PANTHER" id="PTHR18964">
    <property type="entry name" value="ROK (REPRESSOR, ORF, KINASE) FAMILY"/>
    <property type="match status" value="1"/>
</dbReference>
<dbReference type="EMBL" id="RQSP01000025">
    <property type="protein sequence ID" value="KAB5606431.1"/>
    <property type="molecule type" value="Genomic_DNA"/>
</dbReference>
<dbReference type="Pfam" id="PF00480">
    <property type="entry name" value="ROK"/>
    <property type="match status" value="1"/>
</dbReference>
<organism evidence="2 3">
    <name type="scientific">Bifidobacterium jacchi</name>
    <dbReference type="NCBI Taxonomy" id="2490545"/>
    <lineage>
        <taxon>Bacteria</taxon>
        <taxon>Bacillati</taxon>
        <taxon>Actinomycetota</taxon>
        <taxon>Actinomycetes</taxon>
        <taxon>Bifidobacteriales</taxon>
        <taxon>Bifidobacteriaceae</taxon>
        <taxon>Bifidobacterium</taxon>
    </lineage>
</organism>
<dbReference type="SUPFAM" id="SSF53067">
    <property type="entry name" value="Actin-like ATPase domain"/>
    <property type="match status" value="1"/>
</dbReference>
<evidence type="ECO:0000313" key="2">
    <source>
        <dbReference type="EMBL" id="KAB5606431.1"/>
    </source>
</evidence>
<dbReference type="InterPro" id="IPR000600">
    <property type="entry name" value="ROK"/>
</dbReference>
<reference evidence="2 3" key="1">
    <citation type="journal article" date="2019" name="Int. J. Syst. Evol. Microbiol.">
        <title>Bifidobacterium jacchi sp. nov., isolated from the faeces of a baby common marmoset (Callithrix jacchus).</title>
        <authorList>
            <person name="Modesto M."/>
            <person name="Watanabe K."/>
            <person name="Arita M."/>
            <person name="Satti M."/>
            <person name="Oki K."/>
            <person name="Sciavilla P."/>
            <person name="Patavino C."/>
            <person name="Camma C."/>
            <person name="Michelini S."/>
            <person name="Sgorbati B."/>
            <person name="Mattarelli P."/>
        </authorList>
    </citation>
    <scope>NUCLEOTIDE SEQUENCE [LARGE SCALE GENOMIC DNA]</scope>
    <source>
        <strain evidence="2 3">MRM 9.3</strain>
    </source>
</reference>
<evidence type="ECO:0000313" key="3">
    <source>
        <dbReference type="Proteomes" id="UP000326336"/>
    </source>
</evidence>
<dbReference type="OrthoDB" id="8772678at2"/>
<dbReference type="InterPro" id="IPR043129">
    <property type="entry name" value="ATPase_NBD"/>
</dbReference>
<comment type="caution">
    <text evidence="2">The sequence shown here is derived from an EMBL/GenBank/DDBJ whole genome shotgun (WGS) entry which is preliminary data.</text>
</comment>
<dbReference type="Gene3D" id="3.30.420.40">
    <property type="match status" value="2"/>
</dbReference>
<keyword evidence="3" id="KW-1185">Reference proteome</keyword>
<dbReference type="Proteomes" id="UP000326336">
    <property type="component" value="Unassembled WGS sequence"/>
</dbReference>
<dbReference type="PANTHER" id="PTHR18964:SF173">
    <property type="entry name" value="GLUCOKINASE"/>
    <property type="match status" value="1"/>
</dbReference>
<dbReference type="RefSeq" id="WP_151917129.1">
    <property type="nucleotide sequence ID" value="NZ_RQSP01000025.1"/>
</dbReference>
<dbReference type="AlphaFoldDB" id="A0A5N5RI43"/>
<proteinExistence type="inferred from homology"/>
<name>A0A5N5RI43_9BIFI</name>
<sequence length="321" mass="33052">MTCPIDSNPIDEALKAAKRPSEETFAVGVDVGGTKIETVLVDATGMVLADVRVPARRGGDNVIDDIARTVREVAGDHLNELAVVGVGTPGQVDSEHGVVRNVVNLDIDTLELGEKGSKILGVPVRVENDVNAAAVGAAALLGTPQKGAVAFLNFGTGLAAGIIIDGHLQHGYSGSAGEIGHIPIDPNQLPCPCGQHGCLETICSGASVGRLWTHGNPPMPDLIRQARAGNEEAIAVLAKVTHAIVDAMQIVAQSIDPSVIIFGGGMAKTGEPLVEVTREEIARREASCPFLTTLNLGDRIRLAPVDQPVGAVGAALAALQA</sequence>
<protein>
    <submittedName>
        <fullName evidence="2">ROK family protein</fullName>
    </submittedName>
</protein>
<comment type="similarity">
    <text evidence="1">Belongs to the ROK (NagC/XylR) family.</text>
</comment>
<accession>A0A5N5RI43</accession>